<sequence length="327" mass="36770">MPGRDFFIVMLLLWTFVGRGVDGERVTGVLHGRVELRGRYGYGPDLDTVEWVKYPDKNSTRKLLYLFNKSNNTTWLAVPQNINFNLQNMSLILFNLTTEDEGIYEEKTTFKNKTVKHFNVTLSLLFASNITVSPSPGSLTLKCEINGEFKLLRWFRNGLPLLDDQRFSLTDNNKTMQVSNLTSSDCGTYTCQVSNENGKSEAQIDISGTMSSFCPNSTGGKFLALIEPVLFSAGFSLIGLLVLCIILILICKYYGRRKIKTASTEEPVYDEPTFLQEQAAAPTVDPLFIVYQDFIKPKDSHQSDQSKDFGYSTITDVRGNMQASETT</sequence>
<dbReference type="InterPro" id="IPR007110">
    <property type="entry name" value="Ig-like_dom"/>
</dbReference>
<name>A0A9F7RU85_ICTPU</name>
<dbReference type="GeneID" id="124625939"/>
<evidence type="ECO:0000256" key="5">
    <source>
        <dbReference type="SAM" id="Phobius"/>
    </source>
</evidence>
<dbReference type="SUPFAM" id="SSF48726">
    <property type="entry name" value="Immunoglobulin"/>
    <property type="match status" value="2"/>
</dbReference>
<comment type="subcellular location">
    <subcellularLocation>
        <location evidence="1">Membrane</location>
    </subcellularLocation>
</comment>
<keyword evidence="3 5" id="KW-0472">Membrane</keyword>
<evidence type="ECO:0000256" key="1">
    <source>
        <dbReference type="ARBA" id="ARBA00004370"/>
    </source>
</evidence>
<dbReference type="InterPro" id="IPR013783">
    <property type="entry name" value="Ig-like_fold"/>
</dbReference>
<dbReference type="Proteomes" id="UP000221080">
    <property type="component" value="Chromosome 16"/>
</dbReference>
<evidence type="ECO:0000313" key="9">
    <source>
        <dbReference type="RefSeq" id="XP_053542843.1"/>
    </source>
</evidence>
<dbReference type="GO" id="GO:0016020">
    <property type="term" value="C:membrane"/>
    <property type="evidence" value="ECO:0007669"/>
    <property type="project" value="UniProtKB-SubCell"/>
</dbReference>
<dbReference type="Pfam" id="PF07679">
    <property type="entry name" value="I-set"/>
    <property type="match status" value="1"/>
</dbReference>
<feature type="signal peptide" evidence="6">
    <location>
        <begin position="1"/>
        <end position="23"/>
    </location>
</feature>
<dbReference type="Pfam" id="PF07686">
    <property type="entry name" value="V-set"/>
    <property type="match status" value="1"/>
</dbReference>
<dbReference type="AlphaFoldDB" id="A0A9F7RU85"/>
<protein>
    <submittedName>
        <fullName evidence="9">Carcinoembryonic antigen-related cell adhesion molecule 1 isoform X2</fullName>
    </submittedName>
</protein>
<evidence type="ECO:0000259" key="7">
    <source>
        <dbReference type="PROSITE" id="PS50835"/>
    </source>
</evidence>
<evidence type="ECO:0000256" key="2">
    <source>
        <dbReference type="ARBA" id="ARBA00022729"/>
    </source>
</evidence>
<dbReference type="SMART" id="SM00409">
    <property type="entry name" value="IG"/>
    <property type="match status" value="2"/>
</dbReference>
<dbReference type="SMART" id="SM00408">
    <property type="entry name" value="IGc2"/>
    <property type="match status" value="1"/>
</dbReference>
<dbReference type="InterPro" id="IPR036179">
    <property type="entry name" value="Ig-like_dom_sf"/>
</dbReference>
<dbReference type="PANTHER" id="PTHR12080:SF48">
    <property type="entry name" value="IMMUNOGLOBULIN SUBTYPE DOMAIN-CONTAINING PROTEIN"/>
    <property type="match status" value="1"/>
</dbReference>
<dbReference type="CDD" id="cd00096">
    <property type="entry name" value="Ig"/>
    <property type="match status" value="1"/>
</dbReference>
<organism evidence="8 9">
    <name type="scientific">Ictalurus punctatus</name>
    <name type="common">Channel catfish</name>
    <name type="synonym">Silurus punctatus</name>
    <dbReference type="NCBI Taxonomy" id="7998"/>
    <lineage>
        <taxon>Eukaryota</taxon>
        <taxon>Metazoa</taxon>
        <taxon>Chordata</taxon>
        <taxon>Craniata</taxon>
        <taxon>Vertebrata</taxon>
        <taxon>Euteleostomi</taxon>
        <taxon>Actinopterygii</taxon>
        <taxon>Neopterygii</taxon>
        <taxon>Teleostei</taxon>
        <taxon>Ostariophysi</taxon>
        <taxon>Siluriformes</taxon>
        <taxon>Ictaluridae</taxon>
        <taxon>Ictalurus</taxon>
    </lineage>
</organism>
<dbReference type="InterPro" id="IPR003599">
    <property type="entry name" value="Ig_sub"/>
</dbReference>
<keyword evidence="5" id="KW-0812">Transmembrane</keyword>
<feature type="transmembrane region" description="Helical" evidence="5">
    <location>
        <begin position="229"/>
        <end position="250"/>
    </location>
</feature>
<accession>A0A9F7RU85</accession>
<dbReference type="InterPro" id="IPR013098">
    <property type="entry name" value="Ig_I-set"/>
</dbReference>
<evidence type="ECO:0000256" key="3">
    <source>
        <dbReference type="ARBA" id="ARBA00023136"/>
    </source>
</evidence>
<dbReference type="PANTHER" id="PTHR12080">
    <property type="entry name" value="SIGNALING LYMPHOCYTIC ACTIVATION MOLECULE"/>
    <property type="match status" value="1"/>
</dbReference>
<feature type="chain" id="PRO_5039893653" evidence="6">
    <location>
        <begin position="24"/>
        <end position="327"/>
    </location>
</feature>
<keyword evidence="8" id="KW-1185">Reference proteome</keyword>
<dbReference type="RefSeq" id="XP_053542843.1">
    <property type="nucleotide sequence ID" value="XM_053686868.1"/>
</dbReference>
<feature type="domain" description="Ig-like" evidence="7">
    <location>
        <begin position="138"/>
        <end position="207"/>
    </location>
</feature>
<dbReference type="InterPro" id="IPR013106">
    <property type="entry name" value="Ig_V-set"/>
</dbReference>
<keyword evidence="4" id="KW-0325">Glycoprotein</keyword>
<dbReference type="PROSITE" id="PS50835">
    <property type="entry name" value="IG_LIKE"/>
    <property type="match status" value="1"/>
</dbReference>
<proteinExistence type="predicted"/>
<dbReference type="InterPro" id="IPR015631">
    <property type="entry name" value="CD2/SLAM_rcpt"/>
</dbReference>
<keyword evidence="2 6" id="KW-0732">Signal</keyword>
<dbReference type="Gene3D" id="2.60.40.10">
    <property type="entry name" value="Immunoglobulins"/>
    <property type="match status" value="2"/>
</dbReference>
<evidence type="ECO:0000256" key="6">
    <source>
        <dbReference type="SAM" id="SignalP"/>
    </source>
</evidence>
<gene>
    <name evidence="9" type="primary">LOC124625939</name>
</gene>
<reference evidence="9" key="2">
    <citation type="submission" date="2025-08" db="UniProtKB">
        <authorList>
            <consortium name="RefSeq"/>
        </authorList>
    </citation>
    <scope>IDENTIFICATION</scope>
    <source>
        <tissue evidence="9">Blood</tissue>
    </source>
</reference>
<reference evidence="8" key="1">
    <citation type="journal article" date="2016" name="Nat. Commun.">
        <title>The channel catfish genome sequence provides insights into the evolution of scale formation in teleosts.</title>
        <authorList>
            <person name="Liu Z."/>
            <person name="Liu S."/>
            <person name="Yao J."/>
            <person name="Bao L."/>
            <person name="Zhang J."/>
            <person name="Li Y."/>
            <person name="Jiang C."/>
            <person name="Sun L."/>
            <person name="Wang R."/>
            <person name="Zhang Y."/>
            <person name="Zhou T."/>
            <person name="Zeng Q."/>
            <person name="Fu Q."/>
            <person name="Gao S."/>
            <person name="Li N."/>
            <person name="Koren S."/>
            <person name="Jiang Y."/>
            <person name="Zimin A."/>
            <person name="Xu P."/>
            <person name="Phillippy A.M."/>
            <person name="Geng X."/>
            <person name="Song L."/>
            <person name="Sun F."/>
            <person name="Li C."/>
            <person name="Wang X."/>
            <person name="Chen A."/>
            <person name="Jin Y."/>
            <person name="Yuan Z."/>
            <person name="Yang Y."/>
            <person name="Tan S."/>
            <person name="Peatman E."/>
            <person name="Lu J."/>
            <person name="Qin Z."/>
            <person name="Dunham R."/>
            <person name="Li Z."/>
            <person name="Sonstegard T."/>
            <person name="Feng J."/>
            <person name="Danzmann R.G."/>
            <person name="Schroeder S."/>
            <person name="Scheffler B."/>
            <person name="Duke M.V."/>
            <person name="Ballard L."/>
            <person name="Kucuktas H."/>
            <person name="Kaltenboeck L."/>
            <person name="Liu H."/>
            <person name="Armbruster J."/>
            <person name="Xie Y."/>
            <person name="Kirby M.L."/>
            <person name="Tian Y."/>
            <person name="Flanagan M.E."/>
            <person name="Mu W."/>
            <person name="Waldbieser G.C."/>
        </authorList>
    </citation>
    <scope>NUCLEOTIDE SEQUENCE [LARGE SCALE GENOMIC DNA]</scope>
    <source>
        <strain evidence="8">SDA103</strain>
    </source>
</reference>
<keyword evidence="5" id="KW-1133">Transmembrane helix</keyword>
<evidence type="ECO:0000313" key="8">
    <source>
        <dbReference type="Proteomes" id="UP000221080"/>
    </source>
</evidence>
<evidence type="ECO:0000256" key="4">
    <source>
        <dbReference type="ARBA" id="ARBA00023180"/>
    </source>
</evidence>
<dbReference type="InterPro" id="IPR003598">
    <property type="entry name" value="Ig_sub2"/>
</dbReference>